<name>A0ABV7CUQ5_9BACI</name>
<dbReference type="PROSITE" id="PS51257">
    <property type="entry name" value="PROKAR_LIPOPROTEIN"/>
    <property type="match status" value="1"/>
</dbReference>
<proteinExistence type="predicted"/>
<keyword evidence="2" id="KW-1185">Reference proteome</keyword>
<evidence type="ECO:0000313" key="1">
    <source>
        <dbReference type="EMBL" id="MFC3039828.1"/>
    </source>
</evidence>
<dbReference type="EMBL" id="JBHRSA010000025">
    <property type="protein sequence ID" value="MFC3039828.1"/>
    <property type="molecule type" value="Genomic_DNA"/>
</dbReference>
<comment type="caution">
    <text evidence="1">The sequence shown here is derived from an EMBL/GenBank/DDBJ whole genome shotgun (WGS) entry which is preliminary data.</text>
</comment>
<accession>A0ABV7CUQ5</accession>
<dbReference type="Pfam" id="PF14276">
    <property type="entry name" value="DUF4363"/>
    <property type="match status" value="1"/>
</dbReference>
<protein>
    <submittedName>
        <fullName evidence="1">DUF4363 family protein</fullName>
    </submittedName>
</protein>
<reference evidence="2" key="1">
    <citation type="journal article" date="2019" name="Int. J. Syst. Evol. Microbiol.">
        <title>The Global Catalogue of Microorganisms (GCM) 10K type strain sequencing project: providing services to taxonomists for standard genome sequencing and annotation.</title>
        <authorList>
            <consortium name="The Broad Institute Genomics Platform"/>
            <consortium name="The Broad Institute Genome Sequencing Center for Infectious Disease"/>
            <person name="Wu L."/>
            <person name="Ma J."/>
        </authorList>
    </citation>
    <scope>NUCLEOTIDE SEQUENCE [LARGE SCALE GENOMIC DNA]</scope>
    <source>
        <strain evidence="2">KCTC 13128</strain>
    </source>
</reference>
<dbReference type="InterPro" id="IPR025373">
    <property type="entry name" value="DUF4363"/>
</dbReference>
<dbReference type="Proteomes" id="UP001595279">
    <property type="component" value="Unassembled WGS sequence"/>
</dbReference>
<evidence type="ECO:0000313" key="2">
    <source>
        <dbReference type="Proteomes" id="UP001595279"/>
    </source>
</evidence>
<sequence>MAGKRILAIAWILILLSGCAGILGGEVFFDQVETMESSLDDGEWEELRGQAEELKKLYKKHRWKIQLIGDEGEYEGLYEAISKLIAAAKEEDTTETRVELANVHRLLEDIYSL</sequence>
<organism evidence="1 2">
    <name type="scientific">Virgibacillus xinjiangensis</name>
    <dbReference type="NCBI Taxonomy" id="393090"/>
    <lineage>
        <taxon>Bacteria</taxon>
        <taxon>Bacillati</taxon>
        <taxon>Bacillota</taxon>
        <taxon>Bacilli</taxon>
        <taxon>Bacillales</taxon>
        <taxon>Bacillaceae</taxon>
        <taxon>Virgibacillus</taxon>
    </lineage>
</organism>
<dbReference type="RefSeq" id="WP_390270035.1">
    <property type="nucleotide sequence ID" value="NZ_JBHRSA010000025.1"/>
</dbReference>
<gene>
    <name evidence="1" type="ORF">ACFOGI_06150</name>
</gene>